<dbReference type="GO" id="GO:0003864">
    <property type="term" value="F:3-methyl-2-oxobutanoate hydroxymethyltransferase activity"/>
    <property type="evidence" value="ECO:0007669"/>
    <property type="project" value="UniProtKB-UniRule"/>
</dbReference>
<dbReference type="AlphaFoldDB" id="E3D016"/>
<gene>
    <name evidence="7" type="primary">panB</name>
    <name evidence="11" type="ORF">Apau_0514</name>
</gene>
<feature type="binding site" evidence="7 9">
    <location>
        <begin position="46"/>
        <end position="47"/>
    </location>
    <ligand>
        <name>3-methyl-2-oxobutanoate</name>
        <dbReference type="ChEBI" id="CHEBI:11851"/>
    </ligand>
</feature>
<evidence type="ECO:0000256" key="9">
    <source>
        <dbReference type="PIRSR" id="PIRSR000388-2"/>
    </source>
</evidence>
<dbReference type="NCBIfam" id="TIGR00222">
    <property type="entry name" value="panB"/>
    <property type="match status" value="1"/>
</dbReference>
<dbReference type="GO" id="GO:0032259">
    <property type="term" value="P:methylation"/>
    <property type="evidence" value="ECO:0007669"/>
    <property type="project" value="UniProtKB-KW"/>
</dbReference>
<dbReference type="InterPro" id="IPR003700">
    <property type="entry name" value="Pantoate_hydroxy_MeTrfase"/>
</dbReference>
<keyword evidence="7 10" id="KW-0479">Metal-binding</keyword>
<name>E3D016_9BACT</name>
<proteinExistence type="inferred from homology"/>
<comment type="function">
    <text evidence="6 7">Catalyzes the reversible reaction in which hydroxymethyl group from 5,10-methylenetetrahydrofolate is transferred onto alpha-ketoisovalerate to form ketopantoate.</text>
</comment>
<feature type="binding site" evidence="7 10">
    <location>
        <position position="85"/>
    </location>
    <ligand>
        <name>Mg(2+)</name>
        <dbReference type="ChEBI" id="CHEBI:18420"/>
    </ligand>
</feature>
<dbReference type="PIRSF" id="PIRSF000388">
    <property type="entry name" value="Pantoate_hydroxy_MeTrfase"/>
    <property type="match status" value="1"/>
</dbReference>
<dbReference type="HAMAP" id="MF_00156">
    <property type="entry name" value="PanB"/>
    <property type="match status" value="1"/>
</dbReference>
<dbReference type="OrthoDB" id="9781789at2"/>
<feature type="binding site" evidence="7 9">
    <location>
        <position position="85"/>
    </location>
    <ligand>
        <name>3-methyl-2-oxobutanoate</name>
        <dbReference type="ChEBI" id="CHEBI:11851"/>
    </ligand>
</feature>
<dbReference type="Pfam" id="PF02548">
    <property type="entry name" value="Pantoate_transf"/>
    <property type="match status" value="1"/>
</dbReference>
<dbReference type="GO" id="GO:0008168">
    <property type="term" value="F:methyltransferase activity"/>
    <property type="evidence" value="ECO:0007669"/>
    <property type="project" value="UniProtKB-KW"/>
</dbReference>
<feature type="binding site" evidence="7 10">
    <location>
        <position position="46"/>
    </location>
    <ligand>
        <name>Mg(2+)</name>
        <dbReference type="ChEBI" id="CHEBI:18420"/>
    </ligand>
</feature>
<comment type="subcellular location">
    <subcellularLocation>
        <location evidence="7">Cytoplasm</location>
    </subcellularLocation>
</comment>
<evidence type="ECO:0000256" key="6">
    <source>
        <dbReference type="ARBA" id="ARBA00056497"/>
    </source>
</evidence>
<dbReference type="HOGENOM" id="CLU_036645_1_0_0"/>
<evidence type="ECO:0000256" key="7">
    <source>
        <dbReference type="HAMAP-Rule" id="MF_00156"/>
    </source>
</evidence>
<evidence type="ECO:0000256" key="8">
    <source>
        <dbReference type="PIRSR" id="PIRSR000388-1"/>
    </source>
</evidence>
<keyword evidence="4 7" id="KW-0566">Pantothenate biosynthesis</keyword>
<accession>E3D016</accession>
<dbReference type="PaxDb" id="584708-Apau_0514"/>
<feature type="binding site" evidence="7 10">
    <location>
        <position position="117"/>
    </location>
    <ligand>
        <name>Mg(2+)</name>
        <dbReference type="ChEBI" id="CHEBI:18420"/>
    </ligand>
</feature>
<dbReference type="PANTHER" id="PTHR20881">
    <property type="entry name" value="3-METHYL-2-OXOBUTANOATE HYDROXYMETHYLTRANSFERASE"/>
    <property type="match status" value="1"/>
</dbReference>
<evidence type="ECO:0000256" key="4">
    <source>
        <dbReference type="ARBA" id="ARBA00022655"/>
    </source>
</evidence>
<comment type="catalytic activity">
    <reaction evidence="7">
        <text>(6R)-5,10-methylene-5,6,7,8-tetrahydrofolate + 3-methyl-2-oxobutanoate + H2O = 2-dehydropantoate + (6S)-5,6,7,8-tetrahydrofolate</text>
        <dbReference type="Rhea" id="RHEA:11824"/>
        <dbReference type="ChEBI" id="CHEBI:11561"/>
        <dbReference type="ChEBI" id="CHEBI:11851"/>
        <dbReference type="ChEBI" id="CHEBI:15377"/>
        <dbReference type="ChEBI" id="CHEBI:15636"/>
        <dbReference type="ChEBI" id="CHEBI:57453"/>
        <dbReference type="EC" id="2.1.2.11"/>
    </reaction>
</comment>
<protein>
    <recommendedName>
        <fullName evidence="7">3-methyl-2-oxobutanoate hydroxymethyltransferase</fullName>
        <ecNumber evidence="7">2.1.2.11</ecNumber>
    </recommendedName>
    <alternativeName>
        <fullName evidence="7">Ketopantoate hydroxymethyltransferase</fullName>
        <shortName evidence="7">KPHMT</shortName>
    </alternativeName>
</protein>
<dbReference type="EC" id="2.1.2.11" evidence="7"/>
<evidence type="ECO:0000256" key="1">
    <source>
        <dbReference type="ARBA" id="ARBA00005033"/>
    </source>
</evidence>
<keyword evidence="7 10" id="KW-0460">Magnesium</keyword>
<reference evidence="11 12" key="1">
    <citation type="journal article" date="2010" name="Stand. Genomic Sci.">
        <title>Non-contiguous finished genome sequence of Aminomonas paucivorans type strain (GLU-3).</title>
        <authorList>
            <person name="Pitluck S."/>
            <person name="Yasawong M."/>
            <person name="Held B."/>
            <person name="Lapidus A."/>
            <person name="Nolan M."/>
            <person name="Copeland A."/>
            <person name="Lucas S."/>
            <person name="Del Rio T.G."/>
            <person name="Tice H."/>
            <person name="Cheng J.F."/>
            <person name="Chertkov O."/>
            <person name="Goodwin L."/>
            <person name="Tapia R."/>
            <person name="Han C."/>
            <person name="Liolios K."/>
            <person name="Ivanova N."/>
            <person name="Mavromatis K."/>
            <person name="Ovchinnikova G."/>
            <person name="Pati A."/>
            <person name="Chen A."/>
            <person name="Palaniappan K."/>
            <person name="Land M."/>
            <person name="Hauser L."/>
            <person name="Chang Y.J."/>
            <person name="Jeffries C.D."/>
            <person name="Pukall R."/>
            <person name="Spring S."/>
            <person name="Rohde M."/>
            <person name="Sikorski J."/>
            <person name="Goker M."/>
            <person name="Woyke T."/>
            <person name="Bristow J."/>
            <person name="Eisen J.A."/>
            <person name="Markowitz V."/>
            <person name="Hugenholtz P."/>
            <person name="Kyrpides N.C."/>
            <person name="Klenk H.P."/>
        </authorList>
    </citation>
    <scope>NUCLEOTIDE SEQUENCE [LARGE SCALE GENOMIC DNA]</scope>
    <source>
        <strain evidence="11 12">DSM 12260</strain>
    </source>
</reference>
<dbReference type="UniPathway" id="UPA00028">
    <property type="reaction ID" value="UER00003"/>
</dbReference>
<dbReference type="GO" id="GO:0000287">
    <property type="term" value="F:magnesium ion binding"/>
    <property type="evidence" value="ECO:0007669"/>
    <property type="project" value="TreeGrafter"/>
</dbReference>
<dbReference type="PANTHER" id="PTHR20881:SF0">
    <property type="entry name" value="3-METHYL-2-OXOBUTANOATE HYDROXYMETHYLTRANSFERASE"/>
    <property type="match status" value="1"/>
</dbReference>
<keyword evidence="7" id="KW-0963">Cytoplasm</keyword>
<feature type="binding site" evidence="7 9">
    <location>
        <position position="115"/>
    </location>
    <ligand>
        <name>3-methyl-2-oxobutanoate</name>
        <dbReference type="ChEBI" id="CHEBI:11851"/>
    </ligand>
</feature>
<feature type="active site" description="Proton acceptor" evidence="7 8">
    <location>
        <position position="184"/>
    </location>
</feature>
<dbReference type="GO" id="GO:0005737">
    <property type="term" value="C:cytoplasm"/>
    <property type="evidence" value="ECO:0007669"/>
    <property type="project" value="UniProtKB-SubCell"/>
</dbReference>
<dbReference type="Gene3D" id="3.20.20.60">
    <property type="entry name" value="Phosphoenolpyruvate-binding domains"/>
    <property type="match status" value="1"/>
</dbReference>
<comment type="cofactor">
    <cofactor evidence="7 10">
        <name>Mg(2+)</name>
        <dbReference type="ChEBI" id="CHEBI:18420"/>
    </cofactor>
    <text evidence="7 10">Binds 1 Mg(2+) ion per subunit.</text>
</comment>
<sequence length="278" mass="29998">MKDRMTLPRLREMKVRGDRIVMHTAYNAWQMALVEGAGADVVLVGDSVGMVEHGLDSTVPVTLEMMLLHCAAVTRRRTRALVVGDLPFLSYEVDDREAVRNAGRLVKEAGVDAVKLEGGTSREATIRTLVTAGIPVVGHVGLTPQTAVQLGGFRVQGKDAGRARQILEDAEAVQRAGACMVVLECVPSPLAELITRRLEIPTIGIGAGGGCDGQVLVFHDILGIFRDFTPKFVRRYAEGGTLLGEALQSYTREVRSGAFPGEEHGFSLDPEVLRELPS</sequence>
<evidence type="ECO:0000256" key="3">
    <source>
        <dbReference type="ARBA" id="ARBA00011424"/>
    </source>
</evidence>
<evidence type="ECO:0000256" key="2">
    <source>
        <dbReference type="ARBA" id="ARBA00008676"/>
    </source>
</evidence>
<comment type="similarity">
    <text evidence="2 7">Belongs to the PanB family.</text>
</comment>
<dbReference type="InterPro" id="IPR040442">
    <property type="entry name" value="Pyrv_kinase-like_dom_sf"/>
</dbReference>
<dbReference type="CDD" id="cd06557">
    <property type="entry name" value="KPHMT-like"/>
    <property type="match status" value="1"/>
</dbReference>
<evidence type="ECO:0000313" key="12">
    <source>
        <dbReference type="Proteomes" id="UP000005096"/>
    </source>
</evidence>
<dbReference type="RefSeq" id="WP_006300102.1">
    <property type="nucleotide sequence ID" value="NZ_CM001022.1"/>
</dbReference>
<keyword evidence="12" id="KW-1185">Reference proteome</keyword>
<dbReference type="SUPFAM" id="SSF51621">
    <property type="entry name" value="Phosphoenolpyruvate/pyruvate domain"/>
    <property type="match status" value="1"/>
</dbReference>
<evidence type="ECO:0000313" key="11">
    <source>
        <dbReference type="EMBL" id="EFQ22948.1"/>
    </source>
</evidence>
<comment type="subunit">
    <text evidence="3 7">Homodecamer; pentamer of dimers.</text>
</comment>
<dbReference type="EMBL" id="CM001022">
    <property type="protein sequence ID" value="EFQ22948.1"/>
    <property type="molecule type" value="Genomic_DNA"/>
</dbReference>
<keyword evidence="11" id="KW-0489">Methyltransferase</keyword>
<comment type="pathway">
    <text evidence="1 7">Cofactor biosynthesis; (R)-pantothenate biosynthesis; (R)-pantoate from 3-methyl-2-oxobutanoate: step 1/2.</text>
</comment>
<dbReference type="Proteomes" id="UP000005096">
    <property type="component" value="Chromosome"/>
</dbReference>
<dbReference type="eggNOG" id="COG0413">
    <property type="taxonomic scope" value="Bacteria"/>
</dbReference>
<dbReference type="FunFam" id="3.20.20.60:FF:000003">
    <property type="entry name" value="3-methyl-2-oxobutanoate hydroxymethyltransferase"/>
    <property type="match status" value="1"/>
</dbReference>
<evidence type="ECO:0000256" key="5">
    <source>
        <dbReference type="ARBA" id="ARBA00022679"/>
    </source>
</evidence>
<dbReference type="NCBIfam" id="NF001452">
    <property type="entry name" value="PRK00311.1"/>
    <property type="match status" value="1"/>
</dbReference>
<evidence type="ECO:0000256" key="10">
    <source>
        <dbReference type="PIRSR" id="PIRSR000388-3"/>
    </source>
</evidence>
<dbReference type="STRING" id="584708.Apau_0514"/>
<keyword evidence="5 7" id="KW-0808">Transferase</keyword>
<dbReference type="GO" id="GO:0015940">
    <property type="term" value="P:pantothenate biosynthetic process"/>
    <property type="evidence" value="ECO:0007669"/>
    <property type="project" value="UniProtKB-UniRule"/>
</dbReference>
<organism evidence="11 12">
    <name type="scientific">Aminomonas paucivorans DSM 12260</name>
    <dbReference type="NCBI Taxonomy" id="584708"/>
    <lineage>
        <taxon>Bacteria</taxon>
        <taxon>Thermotogati</taxon>
        <taxon>Synergistota</taxon>
        <taxon>Synergistia</taxon>
        <taxon>Synergistales</taxon>
        <taxon>Synergistaceae</taxon>
        <taxon>Aminomonas</taxon>
    </lineage>
</organism>
<dbReference type="InterPro" id="IPR015813">
    <property type="entry name" value="Pyrv/PenolPyrv_kinase-like_dom"/>
</dbReference>